<dbReference type="EMBL" id="BAAAFO010000001">
    <property type="protein sequence ID" value="GAA0239576.1"/>
    <property type="molecule type" value="Genomic_DNA"/>
</dbReference>
<dbReference type="PIRSF" id="PIRSF001220">
    <property type="entry name" value="L-ASNase_gatD"/>
    <property type="match status" value="1"/>
</dbReference>
<dbReference type="InterPro" id="IPR027474">
    <property type="entry name" value="L-asparaginase_N"/>
</dbReference>
<name>A0ABN0U5N5_9GAMM</name>
<dbReference type="InterPro" id="IPR006034">
    <property type="entry name" value="Asparaginase/glutaminase-like"/>
</dbReference>
<dbReference type="PANTHER" id="PTHR11707">
    <property type="entry name" value="L-ASPARAGINASE"/>
    <property type="match status" value="1"/>
</dbReference>
<dbReference type="PRINTS" id="PR00139">
    <property type="entry name" value="ASNGLNASE"/>
</dbReference>
<evidence type="ECO:0000313" key="3">
    <source>
        <dbReference type="Proteomes" id="UP001500657"/>
    </source>
</evidence>
<dbReference type="InterPro" id="IPR037152">
    <property type="entry name" value="L-asparaginase_N_sf"/>
</dbReference>
<gene>
    <name evidence="2" type="ORF">GCM10009126_01490</name>
</gene>
<protein>
    <submittedName>
        <fullName evidence="2">Asparaginase domain-containing protein</fullName>
    </submittedName>
</protein>
<dbReference type="Gene3D" id="3.40.50.1170">
    <property type="entry name" value="L-asparaginase, N-terminal domain"/>
    <property type="match status" value="1"/>
</dbReference>
<dbReference type="Pfam" id="PF00710">
    <property type="entry name" value="Asparaginase"/>
    <property type="match status" value="1"/>
</dbReference>
<dbReference type="PROSITE" id="PS51732">
    <property type="entry name" value="ASN_GLN_ASE_3"/>
    <property type="match status" value="1"/>
</dbReference>
<evidence type="ECO:0000259" key="1">
    <source>
        <dbReference type="Pfam" id="PF00710"/>
    </source>
</evidence>
<dbReference type="PIRSF" id="PIRSF500176">
    <property type="entry name" value="L_ASNase"/>
    <property type="match status" value="1"/>
</dbReference>
<organism evidence="2 3">
    <name type="scientific">Rhodanobacter caeni</name>
    <dbReference type="NCBI Taxonomy" id="657654"/>
    <lineage>
        <taxon>Bacteria</taxon>
        <taxon>Pseudomonadati</taxon>
        <taxon>Pseudomonadota</taxon>
        <taxon>Gammaproteobacteria</taxon>
        <taxon>Lysobacterales</taxon>
        <taxon>Rhodanobacteraceae</taxon>
        <taxon>Rhodanobacter</taxon>
    </lineage>
</organism>
<reference evidence="2 3" key="1">
    <citation type="journal article" date="2019" name="Int. J. Syst. Evol. Microbiol.">
        <title>The Global Catalogue of Microorganisms (GCM) 10K type strain sequencing project: providing services to taxonomists for standard genome sequencing and annotation.</title>
        <authorList>
            <consortium name="The Broad Institute Genomics Platform"/>
            <consortium name="The Broad Institute Genome Sequencing Center for Infectious Disease"/>
            <person name="Wu L."/>
            <person name="Ma J."/>
        </authorList>
    </citation>
    <scope>NUCLEOTIDE SEQUENCE [LARGE SCALE GENOMIC DNA]</scope>
    <source>
        <strain evidence="2 3">JCM 16242</strain>
    </source>
</reference>
<feature type="domain" description="L-asparaginase N-terminal" evidence="1">
    <location>
        <begin position="14"/>
        <end position="163"/>
    </location>
</feature>
<keyword evidence="3" id="KW-1185">Reference proteome</keyword>
<dbReference type="SUPFAM" id="SSF53774">
    <property type="entry name" value="Glutaminase/Asparaginase"/>
    <property type="match status" value="1"/>
</dbReference>
<accession>A0ABN0U5N5</accession>
<evidence type="ECO:0000313" key="2">
    <source>
        <dbReference type="EMBL" id="GAA0239576.1"/>
    </source>
</evidence>
<dbReference type="PANTHER" id="PTHR11707:SF28">
    <property type="entry name" value="60 KDA LYSOPHOSPHOLIPASE"/>
    <property type="match status" value="1"/>
</dbReference>
<proteinExistence type="predicted"/>
<sequence length="174" mass="18954">MHHPLYTAHPMQHLTIVTTGGTIDKIYFDDKSDYKIGAPQIGDILSQLGVGFQFDVIPILRKDSLHMAAEDRALVRSTIEAQPHRHVLVTHGTDTMVDTARALAGIPGKVIVLTGALNPARFQGSDAVFNIGCAVAAVQTLPDGVYITMNGRVWDPAKVRKNRDANRFEEAPGM</sequence>
<dbReference type="Proteomes" id="UP001500657">
    <property type="component" value="Unassembled WGS sequence"/>
</dbReference>
<dbReference type="InterPro" id="IPR036152">
    <property type="entry name" value="Asp/glu_Ase-like_sf"/>
</dbReference>
<comment type="caution">
    <text evidence="2">The sequence shown here is derived from an EMBL/GenBank/DDBJ whole genome shotgun (WGS) entry which is preliminary data.</text>
</comment>